<comment type="caution">
    <text evidence="1">The sequence shown here is derived from an EMBL/GenBank/DDBJ whole genome shotgun (WGS) entry which is preliminary data.</text>
</comment>
<accession>A0ABM9ZUK4</accession>
<organism evidence="1 2">
    <name type="scientific">Pyramidobacter piscolens W5455</name>
    <dbReference type="NCBI Taxonomy" id="352165"/>
    <lineage>
        <taxon>Bacteria</taxon>
        <taxon>Thermotogati</taxon>
        <taxon>Synergistota</taxon>
        <taxon>Synergistia</taxon>
        <taxon>Synergistales</taxon>
        <taxon>Dethiosulfovibrionaceae</taxon>
        <taxon>Pyramidobacter</taxon>
    </lineage>
</organism>
<protein>
    <submittedName>
        <fullName evidence="1">Uncharacterized protein</fullName>
    </submittedName>
</protein>
<proteinExistence type="predicted"/>
<keyword evidence="2" id="KW-1185">Reference proteome</keyword>
<dbReference type="Proteomes" id="UP000006462">
    <property type="component" value="Unassembled WGS sequence"/>
</dbReference>
<evidence type="ECO:0000313" key="1">
    <source>
        <dbReference type="EMBL" id="EFB90539.1"/>
    </source>
</evidence>
<gene>
    <name evidence="1" type="ORF">HMPREF7215_1870</name>
</gene>
<dbReference type="EMBL" id="ADFP01000075">
    <property type="protein sequence ID" value="EFB90539.1"/>
    <property type="molecule type" value="Genomic_DNA"/>
</dbReference>
<sequence length="37" mass="3984">MAAPAPACAYGAAGFTMKKYTKMGWFSRVLKAVVFVL</sequence>
<name>A0ABM9ZUK4_9BACT</name>
<reference evidence="1 2" key="1">
    <citation type="submission" date="2009-12" db="EMBL/GenBank/DDBJ databases">
        <authorList>
            <person name="Shrivastava S."/>
            <person name="Madupu R."/>
            <person name="Durkin A.S."/>
            <person name="Torralba M."/>
            <person name="Methe B."/>
            <person name="Sutton G.G."/>
            <person name="Strausberg R.L."/>
            <person name="Nelson K.E."/>
        </authorList>
    </citation>
    <scope>NUCLEOTIDE SEQUENCE [LARGE SCALE GENOMIC DNA]</scope>
    <source>
        <strain evidence="1 2">W5455</strain>
    </source>
</reference>
<evidence type="ECO:0000313" key="2">
    <source>
        <dbReference type="Proteomes" id="UP000006462"/>
    </source>
</evidence>